<evidence type="ECO:0000256" key="6">
    <source>
        <dbReference type="ARBA" id="ARBA00022801"/>
    </source>
</evidence>
<dbReference type="PANTHER" id="PTHR42904:SF6">
    <property type="entry name" value="NAD-CAPPED RNA HYDROLASE NUDT12"/>
    <property type="match status" value="1"/>
</dbReference>
<dbReference type="EC" id="3.6.1.22" evidence="4"/>
<comment type="cofactor">
    <cofactor evidence="1">
        <name>Mg(2+)</name>
        <dbReference type="ChEBI" id="CHEBI:18420"/>
    </cofactor>
</comment>
<keyword evidence="5" id="KW-0479">Metal-binding</keyword>
<dbReference type="GO" id="GO:0016787">
    <property type="term" value="F:hydrolase activity"/>
    <property type="evidence" value="ECO:0007669"/>
    <property type="project" value="UniProtKB-KW"/>
</dbReference>
<comment type="catalytic activity">
    <reaction evidence="9">
        <text>a 5'-end NAD(+)-phospho-ribonucleoside in mRNA + H2O = a 5'-end phospho-adenosine-phospho-ribonucleoside in mRNA + beta-nicotinamide D-ribonucleotide + 2 H(+)</text>
        <dbReference type="Rhea" id="RHEA:60876"/>
        <dbReference type="Rhea" id="RHEA-COMP:15698"/>
        <dbReference type="Rhea" id="RHEA-COMP:15719"/>
        <dbReference type="ChEBI" id="CHEBI:14649"/>
        <dbReference type="ChEBI" id="CHEBI:15377"/>
        <dbReference type="ChEBI" id="CHEBI:15378"/>
        <dbReference type="ChEBI" id="CHEBI:144029"/>
        <dbReference type="ChEBI" id="CHEBI:144051"/>
    </reaction>
    <physiologicalReaction direction="left-to-right" evidence="9">
        <dbReference type="Rhea" id="RHEA:60877"/>
    </physiologicalReaction>
</comment>
<keyword evidence="12" id="KW-1185">Reference proteome</keyword>
<evidence type="ECO:0000256" key="2">
    <source>
        <dbReference type="ARBA" id="ARBA00001947"/>
    </source>
</evidence>
<dbReference type="SUPFAM" id="SSF55811">
    <property type="entry name" value="Nudix"/>
    <property type="match status" value="1"/>
</dbReference>
<dbReference type="CDD" id="cd03429">
    <property type="entry name" value="NUDIX_NADH_pyrophosphatase_Nudt13"/>
    <property type="match status" value="1"/>
</dbReference>
<dbReference type="EMBL" id="BSDI01000009">
    <property type="protein sequence ID" value="GLH97107.1"/>
    <property type="molecule type" value="Genomic_DNA"/>
</dbReference>
<gene>
    <name evidence="11" type="ORF">Pa4123_23820</name>
</gene>
<dbReference type="InterPro" id="IPR015797">
    <property type="entry name" value="NUDIX_hydrolase-like_dom_sf"/>
</dbReference>
<dbReference type="Gene3D" id="3.90.79.10">
    <property type="entry name" value="Nucleoside Triphosphate Pyrophosphohydrolase"/>
    <property type="match status" value="1"/>
</dbReference>
<evidence type="ECO:0000256" key="7">
    <source>
        <dbReference type="ARBA" id="ARBA00022842"/>
    </source>
</evidence>
<dbReference type="RefSeq" id="WP_281894692.1">
    <property type="nucleotide sequence ID" value="NZ_BSDI01000009.1"/>
</dbReference>
<reference evidence="11" key="1">
    <citation type="submission" date="2022-12" db="EMBL/GenBank/DDBJ databases">
        <title>New Phytohabitans aurantiacus sp. RD004123 nov., an actinomycete isolated from soil.</title>
        <authorList>
            <person name="Triningsih D.W."/>
            <person name="Harunari E."/>
            <person name="Igarashi Y."/>
        </authorList>
    </citation>
    <scope>NUCLEOTIDE SEQUENCE</scope>
    <source>
        <strain evidence="11">RD004123</strain>
    </source>
</reference>
<comment type="similarity">
    <text evidence="3">Belongs to the Nudix hydrolase family. NudC subfamily.</text>
</comment>
<comment type="cofactor">
    <cofactor evidence="2">
        <name>Zn(2+)</name>
        <dbReference type="ChEBI" id="CHEBI:29105"/>
    </cofactor>
</comment>
<evidence type="ECO:0000313" key="12">
    <source>
        <dbReference type="Proteomes" id="UP001144280"/>
    </source>
</evidence>
<dbReference type="InterPro" id="IPR020084">
    <property type="entry name" value="NUDIX_hydrolase_CS"/>
</dbReference>
<feature type="domain" description="Nudix hydrolase" evidence="10">
    <location>
        <begin position="151"/>
        <end position="284"/>
    </location>
</feature>
<keyword evidence="8" id="KW-0520">NAD</keyword>
<accession>A0ABQ5QTA8</accession>
<dbReference type="InterPro" id="IPR015375">
    <property type="entry name" value="NADH_PPase-like_N"/>
</dbReference>
<protein>
    <recommendedName>
        <fullName evidence="4">NAD(+) diphosphatase</fullName>
        <ecNumber evidence="4">3.6.1.22</ecNumber>
    </recommendedName>
</protein>
<keyword evidence="6 11" id="KW-0378">Hydrolase</keyword>
<dbReference type="PROSITE" id="PS51462">
    <property type="entry name" value="NUDIX"/>
    <property type="match status" value="1"/>
</dbReference>
<dbReference type="PANTHER" id="PTHR42904">
    <property type="entry name" value="NUDIX HYDROLASE, NUDC SUBFAMILY"/>
    <property type="match status" value="1"/>
</dbReference>
<dbReference type="Pfam" id="PF00293">
    <property type="entry name" value="NUDIX"/>
    <property type="match status" value="1"/>
</dbReference>
<evidence type="ECO:0000256" key="8">
    <source>
        <dbReference type="ARBA" id="ARBA00023027"/>
    </source>
</evidence>
<keyword evidence="7" id="KW-0460">Magnesium</keyword>
<evidence type="ECO:0000256" key="1">
    <source>
        <dbReference type="ARBA" id="ARBA00001946"/>
    </source>
</evidence>
<evidence type="ECO:0000256" key="5">
    <source>
        <dbReference type="ARBA" id="ARBA00022723"/>
    </source>
</evidence>
<organism evidence="11 12">
    <name type="scientific">Phytohabitans aurantiacus</name>
    <dbReference type="NCBI Taxonomy" id="3016789"/>
    <lineage>
        <taxon>Bacteria</taxon>
        <taxon>Bacillati</taxon>
        <taxon>Actinomycetota</taxon>
        <taxon>Actinomycetes</taxon>
        <taxon>Micromonosporales</taxon>
        <taxon>Micromonosporaceae</taxon>
    </lineage>
</organism>
<evidence type="ECO:0000256" key="3">
    <source>
        <dbReference type="ARBA" id="ARBA00009595"/>
    </source>
</evidence>
<evidence type="ECO:0000256" key="9">
    <source>
        <dbReference type="ARBA" id="ARBA00023679"/>
    </source>
</evidence>
<proteinExistence type="inferred from homology"/>
<evidence type="ECO:0000313" key="11">
    <source>
        <dbReference type="EMBL" id="GLH97107.1"/>
    </source>
</evidence>
<comment type="caution">
    <text evidence="11">The sequence shown here is derived from an EMBL/GenBank/DDBJ whole genome shotgun (WGS) entry which is preliminary data.</text>
</comment>
<sequence>MALPPLARSTLDRAAHHRTDPDWLADAWARARVLAIDVVSGGKALLDEGGLVLLDAKEAPDGDRLFLGMEPDGTPVFAVDAPLPDRPGATAVALREVGHELSDRDAGLFVAALALAQWHAGHPYSSATGLPTTLAEGGWVRVDEGGAQSFPRTDPAMIVLVHDGVAGPDGRCLLGNNATWGRSSTIRRFSCLAGYVEPGESAEAAVVREVVEEVGVAVGDIVYEGSQSWPYPGSLMLGFTAYADPSQPVRVDPAEIAYARWFTRREISAALAGEMVDAGDGLRLTLPPPASIAYFLVTAWLNR</sequence>
<dbReference type="InterPro" id="IPR000086">
    <property type="entry name" value="NUDIX_hydrolase_dom"/>
</dbReference>
<name>A0ABQ5QTA8_9ACTN</name>
<evidence type="ECO:0000256" key="4">
    <source>
        <dbReference type="ARBA" id="ARBA00012381"/>
    </source>
</evidence>
<dbReference type="InterPro" id="IPR050241">
    <property type="entry name" value="NAD-cap_RNA_hydrolase_NudC"/>
</dbReference>
<dbReference type="Gene3D" id="3.90.79.20">
    <property type="match status" value="1"/>
</dbReference>
<dbReference type="NCBIfam" id="NF001299">
    <property type="entry name" value="PRK00241.1"/>
    <property type="match status" value="1"/>
</dbReference>
<dbReference type="Pfam" id="PF09296">
    <property type="entry name" value="NUDIX-like"/>
    <property type="match status" value="1"/>
</dbReference>
<dbReference type="InterPro" id="IPR049734">
    <property type="entry name" value="NudC-like_C"/>
</dbReference>
<dbReference type="PROSITE" id="PS00893">
    <property type="entry name" value="NUDIX_BOX"/>
    <property type="match status" value="1"/>
</dbReference>
<evidence type="ECO:0000259" key="10">
    <source>
        <dbReference type="PROSITE" id="PS51462"/>
    </source>
</evidence>
<dbReference type="Proteomes" id="UP001144280">
    <property type="component" value="Unassembled WGS sequence"/>
</dbReference>